<dbReference type="AlphaFoldDB" id="A0A6J6GI14"/>
<dbReference type="InterPro" id="IPR036291">
    <property type="entry name" value="NAD(P)-bd_dom_sf"/>
</dbReference>
<name>A0A6J6GI14_9ZZZZ</name>
<organism evidence="2">
    <name type="scientific">freshwater metagenome</name>
    <dbReference type="NCBI Taxonomy" id="449393"/>
    <lineage>
        <taxon>unclassified sequences</taxon>
        <taxon>metagenomes</taxon>
        <taxon>ecological metagenomes</taxon>
    </lineage>
</organism>
<dbReference type="InterPro" id="IPR001509">
    <property type="entry name" value="Epimerase_deHydtase"/>
</dbReference>
<protein>
    <submittedName>
        <fullName evidence="2">Unannotated protein</fullName>
    </submittedName>
</protein>
<evidence type="ECO:0000313" key="2">
    <source>
        <dbReference type="EMBL" id="CAB4598724.1"/>
    </source>
</evidence>
<gene>
    <name evidence="2" type="ORF">UFOPK1722_02068</name>
</gene>
<dbReference type="InterPro" id="IPR050177">
    <property type="entry name" value="Lipid_A_modif_metabolic_enz"/>
</dbReference>
<sequence length="312" mass="32610">MGTGAKPAVPASVMVVGGAGFLGSHLVDRILAEGIRVAVVDDLSSGHLGNLADARSRSTPGSLGIDTVDAGIPEFGELVRRRAPDVVVMCAAFLGDHDDALAAGRSYSLVLSVLEACRRAKVAKVVVLVPGESLYGDVPSRELPVKEDRALRPVGMAGVTAAATLELLDLYRRDHGLDFTALAVSSVYGPRQRADGGVVAEFLTAHREGRPPVVRGDGRRTLDVLYVADAVDAVFRALTRGSGLLLHVSSGEQTSLRTVLQAIGIETVVTEPASGRVLGRMALSPSRARLHLGWAPWTTVSEGIESTVTSPG</sequence>
<dbReference type="Gene3D" id="3.40.50.720">
    <property type="entry name" value="NAD(P)-binding Rossmann-like Domain"/>
    <property type="match status" value="1"/>
</dbReference>
<evidence type="ECO:0000259" key="1">
    <source>
        <dbReference type="Pfam" id="PF01370"/>
    </source>
</evidence>
<dbReference type="Pfam" id="PF01370">
    <property type="entry name" value="Epimerase"/>
    <property type="match status" value="1"/>
</dbReference>
<dbReference type="PANTHER" id="PTHR43245:SF13">
    <property type="entry name" value="UDP-D-APIOSE_UDP-D-XYLOSE SYNTHASE 2"/>
    <property type="match status" value="1"/>
</dbReference>
<dbReference type="PANTHER" id="PTHR43245">
    <property type="entry name" value="BIFUNCTIONAL POLYMYXIN RESISTANCE PROTEIN ARNA"/>
    <property type="match status" value="1"/>
</dbReference>
<reference evidence="2" key="1">
    <citation type="submission" date="2020-05" db="EMBL/GenBank/DDBJ databases">
        <authorList>
            <person name="Chiriac C."/>
            <person name="Salcher M."/>
            <person name="Ghai R."/>
            <person name="Kavagutti S V."/>
        </authorList>
    </citation>
    <scope>NUCLEOTIDE SEQUENCE</scope>
</reference>
<accession>A0A6J6GI14</accession>
<feature type="domain" description="NAD-dependent epimerase/dehydratase" evidence="1">
    <location>
        <begin position="13"/>
        <end position="240"/>
    </location>
</feature>
<proteinExistence type="predicted"/>
<dbReference type="SUPFAM" id="SSF51735">
    <property type="entry name" value="NAD(P)-binding Rossmann-fold domains"/>
    <property type="match status" value="1"/>
</dbReference>
<dbReference type="EMBL" id="CAEZTS010000275">
    <property type="protein sequence ID" value="CAB4598724.1"/>
    <property type="molecule type" value="Genomic_DNA"/>
</dbReference>